<name>A0AC61RGG4_9BACT</name>
<proteinExistence type="predicted"/>
<comment type="caution">
    <text evidence="1">The sequence shown here is derived from an EMBL/GenBank/DDBJ whole genome shotgun (WGS) entry which is preliminary data.</text>
</comment>
<organism evidence="1 2">
    <name type="scientific">Lepagella muris</name>
    <dbReference type="NCBI Taxonomy" id="3032870"/>
    <lineage>
        <taxon>Bacteria</taxon>
        <taxon>Pseudomonadati</taxon>
        <taxon>Bacteroidota</taxon>
        <taxon>Bacteroidia</taxon>
        <taxon>Bacteroidales</taxon>
        <taxon>Muribaculaceae</taxon>
        <taxon>Lepagella</taxon>
    </lineage>
</organism>
<protein>
    <submittedName>
        <fullName evidence="1">Uncharacterized protein</fullName>
    </submittedName>
</protein>
<accession>A0AC61RGG4</accession>
<keyword evidence="2" id="KW-1185">Reference proteome</keyword>
<reference evidence="1" key="1">
    <citation type="submission" date="2019-04" db="EMBL/GenBank/DDBJ databases">
        <title>Microbes associate with the intestines of laboratory mice.</title>
        <authorList>
            <person name="Navarre W."/>
            <person name="Wong E."/>
            <person name="Huang K."/>
            <person name="Tropini C."/>
            <person name="Ng K."/>
            <person name="Yu B."/>
        </authorList>
    </citation>
    <scope>NUCLEOTIDE SEQUENCE</scope>
    <source>
        <strain evidence="1">NM04_E33</strain>
    </source>
</reference>
<dbReference type="EMBL" id="SRYB01000019">
    <property type="protein sequence ID" value="TGY77846.1"/>
    <property type="molecule type" value="Genomic_DNA"/>
</dbReference>
<evidence type="ECO:0000313" key="2">
    <source>
        <dbReference type="Proteomes" id="UP000306319"/>
    </source>
</evidence>
<dbReference type="Proteomes" id="UP000306319">
    <property type="component" value="Unassembled WGS sequence"/>
</dbReference>
<gene>
    <name evidence="1" type="ORF">E5331_12645</name>
</gene>
<evidence type="ECO:0000313" key="1">
    <source>
        <dbReference type="EMBL" id="TGY77846.1"/>
    </source>
</evidence>
<sequence length="295" mass="32249">MITKIIRYVAAAALMVGFAACNDDDSPTYQTPTEPMVLNTPPFASQLYILNPEGMMDFSVERQPDYGFLASVNYGLEVSLDKDKVRQISPEKLTSQNIEVKESAVATAMCVLNGIENSEDWEAKPEAHEAQTLYVRATAQLPGVESSLVVSDWVTLDKVQPYFAVPEPGFIYILGTCNGWPTPDATSAGALADWRLFESQTAIGSNVYTGVFDMPAAPVFRFYTALEGWDVNSFGSQAEDNPIDYTLTDGQWQGKLVAGKGSLSFPDYPGGTMTIMVNLNDNSIQVMSGDRRTTE</sequence>